<dbReference type="Gene3D" id="2.10.109.10">
    <property type="entry name" value="Umud Fragment, subunit A"/>
    <property type="match status" value="1"/>
</dbReference>
<keyword evidence="1" id="KW-0805">Transcription regulation</keyword>
<dbReference type="PANTHER" id="PTHR40661:SF3">
    <property type="entry name" value="FELS-1 PROPHAGE TRANSCRIPTIONAL REGULATOR"/>
    <property type="match status" value="1"/>
</dbReference>
<dbReference type="InterPro" id="IPR015927">
    <property type="entry name" value="Peptidase_S24_S26A/B/C"/>
</dbReference>
<dbReference type="CDD" id="cd06529">
    <property type="entry name" value="S24_LexA-like"/>
    <property type="match status" value="1"/>
</dbReference>
<dbReference type="InterPro" id="IPR039418">
    <property type="entry name" value="LexA-like"/>
</dbReference>
<keyword evidence="3" id="KW-0804">Transcription</keyword>
<dbReference type="GO" id="GO:0003677">
    <property type="term" value="F:DNA binding"/>
    <property type="evidence" value="ECO:0007669"/>
    <property type="project" value="UniProtKB-KW"/>
</dbReference>
<sequence>MDYPVGTGDGRLMVPSNDPNAYALKVSGHSMMPRIKNGEFVLIEPNHGYVAGDEVLVKTFAGQAMIKEYIYTRDGEHRFDSVNPGVPPLMLPVESVEKIHYVAGILKASRHIVDDH</sequence>
<evidence type="ECO:0000313" key="6">
    <source>
        <dbReference type="Proteomes" id="UP000238327"/>
    </source>
</evidence>
<accession>A0A2R3QWP7</accession>
<proteinExistence type="predicted"/>
<feature type="domain" description="Peptidase S24/S26A/S26B/S26C" evidence="4">
    <location>
        <begin position="14"/>
        <end position="97"/>
    </location>
</feature>
<reference evidence="5 6" key="1">
    <citation type="submission" date="2018-03" db="EMBL/GenBank/DDBJ databases">
        <title>Complete genome sequence and methylome analysis of Pseudomonas mendocina NEB 698.</title>
        <authorList>
            <person name="Morgan R.D."/>
        </authorList>
    </citation>
    <scope>NUCLEOTIDE SEQUENCE [LARGE SCALE GENOMIC DNA]</scope>
    <source>
        <strain evidence="5 6">NEB698</strain>
    </source>
</reference>
<dbReference type="PANTHER" id="PTHR40661">
    <property type="match status" value="1"/>
</dbReference>
<dbReference type="OrthoDB" id="9791537at2"/>
<keyword evidence="2" id="KW-0238">DNA-binding</keyword>
<dbReference type="SUPFAM" id="SSF51306">
    <property type="entry name" value="LexA/Signal peptidase"/>
    <property type="match status" value="1"/>
</dbReference>
<evidence type="ECO:0000256" key="2">
    <source>
        <dbReference type="ARBA" id="ARBA00023125"/>
    </source>
</evidence>
<organism evidence="5 6">
    <name type="scientific">Ectopseudomonas mendocina</name>
    <name type="common">Pseudomonas mendocina</name>
    <dbReference type="NCBI Taxonomy" id="300"/>
    <lineage>
        <taxon>Bacteria</taxon>
        <taxon>Pseudomonadati</taxon>
        <taxon>Pseudomonadota</taxon>
        <taxon>Gammaproteobacteria</taxon>
        <taxon>Pseudomonadales</taxon>
        <taxon>Pseudomonadaceae</taxon>
        <taxon>Ectopseudomonas</taxon>
    </lineage>
</organism>
<gene>
    <name evidence="5" type="ORF">C7A17_00090</name>
</gene>
<dbReference type="EMBL" id="CP027657">
    <property type="protein sequence ID" value="AVO56176.1"/>
    <property type="molecule type" value="Genomic_DNA"/>
</dbReference>
<dbReference type="Pfam" id="PF00717">
    <property type="entry name" value="Peptidase_S24"/>
    <property type="match status" value="1"/>
</dbReference>
<name>A0A2R3QWP7_ECTME</name>
<evidence type="ECO:0000259" key="4">
    <source>
        <dbReference type="Pfam" id="PF00717"/>
    </source>
</evidence>
<evidence type="ECO:0000313" key="5">
    <source>
        <dbReference type="EMBL" id="AVO56176.1"/>
    </source>
</evidence>
<evidence type="ECO:0000256" key="3">
    <source>
        <dbReference type="ARBA" id="ARBA00023163"/>
    </source>
</evidence>
<protein>
    <submittedName>
        <fullName evidence="5">Helix-turn-helix transcriptional regulator</fullName>
    </submittedName>
</protein>
<dbReference type="AlphaFoldDB" id="A0A2R3QWP7"/>
<dbReference type="Proteomes" id="UP000238327">
    <property type="component" value="Chromosome"/>
</dbReference>
<evidence type="ECO:0000256" key="1">
    <source>
        <dbReference type="ARBA" id="ARBA00023015"/>
    </source>
</evidence>
<dbReference type="InterPro" id="IPR036286">
    <property type="entry name" value="LexA/Signal_pep-like_sf"/>
</dbReference>